<name>A0A5U0QNJ1_SALER</name>
<sequence>MSERMLSAIQAVEKGGRPVFPLMPFSAFPEYMALLRKALENKEKKALIKKQEAI</sequence>
<reference evidence="1" key="1">
    <citation type="submission" date="2018-06" db="EMBL/GenBank/DDBJ databases">
        <authorList>
            <consortium name="PulseNet: The National Subtyping Network for Foodborne Disease Surveillance"/>
            <person name="Tarr C.L."/>
            <person name="Trees E."/>
            <person name="Katz L.S."/>
            <person name="Carleton-Romer H.A."/>
            <person name="Stroika S."/>
            <person name="Kucerova Z."/>
            <person name="Roache K.F."/>
            <person name="Sabol A.L."/>
            <person name="Besser J."/>
            <person name="Gerner-Smidt P."/>
        </authorList>
    </citation>
    <scope>NUCLEOTIDE SEQUENCE</scope>
    <source>
        <strain evidence="1">PNUSAS037973</strain>
    </source>
</reference>
<dbReference type="EMBL" id="AAGIRW010000047">
    <property type="protein sequence ID" value="EBO4965513.1"/>
    <property type="molecule type" value="Genomic_DNA"/>
</dbReference>
<protein>
    <submittedName>
        <fullName evidence="1">Uncharacterized protein</fullName>
    </submittedName>
</protein>
<gene>
    <name evidence="1" type="ORF">DO374_13140</name>
</gene>
<dbReference type="AlphaFoldDB" id="A0A5U0QNJ1"/>
<evidence type="ECO:0000313" key="1">
    <source>
        <dbReference type="EMBL" id="EBO4965513.1"/>
    </source>
</evidence>
<proteinExistence type="predicted"/>
<comment type="caution">
    <text evidence="1">The sequence shown here is derived from an EMBL/GenBank/DDBJ whole genome shotgun (WGS) entry which is preliminary data.</text>
</comment>
<accession>A0A5U0QNJ1</accession>
<organism evidence="1">
    <name type="scientific">Salmonella enterica</name>
    <name type="common">Salmonella choleraesuis</name>
    <dbReference type="NCBI Taxonomy" id="28901"/>
    <lineage>
        <taxon>Bacteria</taxon>
        <taxon>Pseudomonadati</taxon>
        <taxon>Pseudomonadota</taxon>
        <taxon>Gammaproteobacteria</taxon>
        <taxon>Enterobacterales</taxon>
        <taxon>Enterobacteriaceae</taxon>
        <taxon>Salmonella</taxon>
    </lineage>
</organism>